<accession>A0AAD5TVU5</accession>
<keyword evidence="3" id="KW-1185">Reference proteome</keyword>
<dbReference type="Gene3D" id="3.30.160.60">
    <property type="entry name" value="Classic Zinc Finger"/>
    <property type="match status" value="1"/>
</dbReference>
<dbReference type="EMBL" id="JADGJW010000920">
    <property type="protein sequence ID" value="KAJ3209849.1"/>
    <property type="molecule type" value="Genomic_DNA"/>
</dbReference>
<sequence length="212" mass="25014">MMLDALLVKCLWLNCSEKFESELEAYEHCFNSHCISGKQTCQWLSNPSKGPCLIKIQHRGQLKDHLITHFPSEFRPIKCRFPNCPVKVRTRQNLTKHFRVAHRNKIDVKKENENFFRMSENNEESNEFSGTLDNSEPLHSLIDIPLVESAYHSIFQRQRNLNVRWKEEQHNNAKENTIYNDGLYKREKNNSTEKDLVLERIGVMSIRNLINT</sequence>
<name>A0AAD5TVU5_9FUNG</name>
<dbReference type="Proteomes" id="UP001211065">
    <property type="component" value="Unassembled WGS sequence"/>
</dbReference>
<dbReference type="PROSITE" id="PS00028">
    <property type="entry name" value="ZINC_FINGER_C2H2_1"/>
    <property type="match status" value="1"/>
</dbReference>
<evidence type="ECO:0000313" key="3">
    <source>
        <dbReference type="Proteomes" id="UP001211065"/>
    </source>
</evidence>
<protein>
    <recommendedName>
        <fullName evidence="1">C2H2-type domain-containing protein</fullName>
    </recommendedName>
</protein>
<comment type="caution">
    <text evidence="2">The sequence shown here is derived from an EMBL/GenBank/DDBJ whole genome shotgun (WGS) entry which is preliminary data.</text>
</comment>
<reference evidence="2" key="1">
    <citation type="submission" date="2020-05" db="EMBL/GenBank/DDBJ databases">
        <title>Phylogenomic resolution of chytrid fungi.</title>
        <authorList>
            <person name="Stajich J.E."/>
            <person name="Amses K."/>
            <person name="Simmons R."/>
            <person name="Seto K."/>
            <person name="Myers J."/>
            <person name="Bonds A."/>
            <person name="Quandt C.A."/>
            <person name="Barry K."/>
            <person name="Liu P."/>
            <person name="Grigoriev I."/>
            <person name="Longcore J.E."/>
            <person name="James T.Y."/>
        </authorList>
    </citation>
    <scope>NUCLEOTIDE SEQUENCE</scope>
    <source>
        <strain evidence="2">JEL0476</strain>
    </source>
</reference>
<feature type="domain" description="C2H2-type" evidence="1">
    <location>
        <begin position="79"/>
        <end position="102"/>
    </location>
</feature>
<dbReference type="InterPro" id="IPR013087">
    <property type="entry name" value="Znf_C2H2_type"/>
</dbReference>
<gene>
    <name evidence="2" type="ORF">HK099_008426</name>
</gene>
<evidence type="ECO:0000313" key="2">
    <source>
        <dbReference type="EMBL" id="KAJ3209849.1"/>
    </source>
</evidence>
<evidence type="ECO:0000259" key="1">
    <source>
        <dbReference type="PROSITE" id="PS00028"/>
    </source>
</evidence>
<dbReference type="AlphaFoldDB" id="A0AAD5TVU5"/>
<dbReference type="SMART" id="SM00355">
    <property type="entry name" value="ZnF_C2H2"/>
    <property type="match status" value="2"/>
</dbReference>
<organism evidence="2 3">
    <name type="scientific">Clydaea vesicula</name>
    <dbReference type="NCBI Taxonomy" id="447962"/>
    <lineage>
        <taxon>Eukaryota</taxon>
        <taxon>Fungi</taxon>
        <taxon>Fungi incertae sedis</taxon>
        <taxon>Chytridiomycota</taxon>
        <taxon>Chytridiomycota incertae sedis</taxon>
        <taxon>Chytridiomycetes</taxon>
        <taxon>Lobulomycetales</taxon>
        <taxon>Lobulomycetaceae</taxon>
        <taxon>Clydaea</taxon>
    </lineage>
</organism>
<proteinExistence type="predicted"/>